<feature type="compositionally biased region" description="Basic residues" evidence="9">
    <location>
        <begin position="250"/>
        <end position="260"/>
    </location>
</feature>
<dbReference type="OrthoDB" id="9782620at2"/>
<keyword evidence="7" id="KW-0456">Lyase</keyword>
<dbReference type="Gene3D" id="3.90.1680.10">
    <property type="entry name" value="SOS response associated peptidase-like"/>
    <property type="match status" value="1"/>
</dbReference>
<dbReference type="AlphaFoldDB" id="A0A285ZWI6"/>
<dbReference type="GO" id="GO:0008233">
    <property type="term" value="F:peptidase activity"/>
    <property type="evidence" value="ECO:0007669"/>
    <property type="project" value="UniProtKB-KW"/>
</dbReference>
<dbReference type="EMBL" id="OCMT01000002">
    <property type="protein sequence ID" value="SOD14002.1"/>
    <property type="molecule type" value="Genomic_DNA"/>
</dbReference>
<dbReference type="Pfam" id="PF02586">
    <property type="entry name" value="SRAP"/>
    <property type="match status" value="1"/>
</dbReference>
<evidence type="ECO:0000256" key="8">
    <source>
        <dbReference type="RuleBase" id="RU364100"/>
    </source>
</evidence>
<evidence type="ECO:0000256" key="9">
    <source>
        <dbReference type="SAM" id="MobiDB-lite"/>
    </source>
</evidence>
<dbReference type="Proteomes" id="UP000219281">
    <property type="component" value="Unassembled WGS sequence"/>
</dbReference>
<dbReference type="EC" id="3.4.-.-" evidence="8"/>
<dbReference type="RefSeq" id="WP_097130193.1">
    <property type="nucleotide sequence ID" value="NZ_OCMT01000002.1"/>
</dbReference>
<dbReference type="InterPro" id="IPR003738">
    <property type="entry name" value="SRAP"/>
</dbReference>
<name>A0A285ZWI6_9SPHI</name>
<evidence type="ECO:0000313" key="10">
    <source>
        <dbReference type="EMBL" id="SOD14002.1"/>
    </source>
</evidence>
<dbReference type="GO" id="GO:0006508">
    <property type="term" value="P:proteolysis"/>
    <property type="evidence" value="ECO:0007669"/>
    <property type="project" value="UniProtKB-KW"/>
</dbReference>
<comment type="similarity">
    <text evidence="1 8">Belongs to the SOS response-associated peptidase family.</text>
</comment>
<evidence type="ECO:0000256" key="5">
    <source>
        <dbReference type="ARBA" id="ARBA00023124"/>
    </source>
</evidence>
<keyword evidence="11" id="KW-1185">Reference proteome</keyword>
<evidence type="ECO:0000256" key="4">
    <source>
        <dbReference type="ARBA" id="ARBA00022801"/>
    </source>
</evidence>
<keyword evidence="6" id="KW-0238">DNA-binding</keyword>
<dbReference type="GO" id="GO:0003697">
    <property type="term" value="F:single-stranded DNA binding"/>
    <property type="evidence" value="ECO:0007669"/>
    <property type="project" value="InterPro"/>
</dbReference>
<dbReference type="GO" id="GO:0016829">
    <property type="term" value="F:lyase activity"/>
    <property type="evidence" value="ECO:0007669"/>
    <property type="project" value="UniProtKB-KW"/>
</dbReference>
<evidence type="ECO:0000256" key="1">
    <source>
        <dbReference type="ARBA" id="ARBA00008136"/>
    </source>
</evidence>
<dbReference type="PANTHER" id="PTHR13604">
    <property type="entry name" value="DC12-RELATED"/>
    <property type="match status" value="1"/>
</dbReference>
<protein>
    <recommendedName>
        <fullName evidence="8">Abasic site processing protein</fullName>
        <ecNumber evidence="8">3.4.-.-</ecNumber>
    </recommendedName>
</protein>
<proteinExistence type="inferred from homology"/>
<evidence type="ECO:0000256" key="3">
    <source>
        <dbReference type="ARBA" id="ARBA00022763"/>
    </source>
</evidence>
<feature type="region of interest" description="Disordered" evidence="9">
    <location>
        <begin position="218"/>
        <end position="270"/>
    </location>
</feature>
<keyword evidence="3" id="KW-0227">DNA damage</keyword>
<dbReference type="GO" id="GO:0106300">
    <property type="term" value="P:protein-DNA covalent cross-linking repair"/>
    <property type="evidence" value="ECO:0007669"/>
    <property type="project" value="InterPro"/>
</dbReference>
<organism evidence="10 11">
    <name type="scientific">Pedobacter xixiisoli</name>
    <dbReference type="NCBI Taxonomy" id="1476464"/>
    <lineage>
        <taxon>Bacteria</taxon>
        <taxon>Pseudomonadati</taxon>
        <taxon>Bacteroidota</taxon>
        <taxon>Sphingobacteriia</taxon>
        <taxon>Sphingobacteriales</taxon>
        <taxon>Sphingobacteriaceae</taxon>
        <taxon>Pedobacter</taxon>
    </lineage>
</organism>
<reference evidence="11" key="1">
    <citation type="submission" date="2017-09" db="EMBL/GenBank/DDBJ databases">
        <authorList>
            <person name="Varghese N."/>
            <person name="Submissions S."/>
        </authorList>
    </citation>
    <scope>NUCLEOTIDE SEQUENCE [LARGE SCALE GENOMIC DNA]</scope>
    <source>
        <strain evidence="11">CGMCC 1.12803</strain>
    </source>
</reference>
<keyword evidence="4 8" id="KW-0378">Hydrolase</keyword>
<keyword evidence="2 8" id="KW-0645">Protease</keyword>
<keyword evidence="5" id="KW-0190">Covalent protein-DNA linkage</keyword>
<dbReference type="SUPFAM" id="SSF143081">
    <property type="entry name" value="BB1717-like"/>
    <property type="match status" value="1"/>
</dbReference>
<dbReference type="PANTHER" id="PTHR13604:SF0">
    <property type="entry name" value="ABASIC SITE PROCESSING PROTEIN HMCES"/>
    <property type="match status" value="1"/>
</dbReference>
<dbReference type="InterPro" id="IPR036590">
    <property type="entry name" value="SRAP-like"/>
</dbReference>
<evidence type="ECO:0000313" key="11">
    <source>
        <dbReference type="Proteomes" id="UP000219281"/>
    </source>
</evidence>
<evidence type="ECO:0000256" key="7">
    <source>
        <dbReference type="ARBA" id="ARBA00023239"/>
    </source>
</evidence>
<evidence type="ECO:0000256" key="2">
    <source>
        <dbReference type="ARBA" id="ARBA00022670"/>
    </source>
</evidence>
<accession>A0A285ZWI6</accession>
<evidence type="ECO:0000256" key="6">
    <source>
        <dbReference type="ARBA" id="ARBA00023125"/>
    </source>
</evidence>
<sequence>MCARYTLTAEEKELIKKQGYTLRGEYQPDPNIAITDVGFIVTSDEPDIVQRMHFGIVPPDADSKKVDFSSFNIRSEEVLEKPTFEPLLRQRKTCLVLADGFYETEKLGEDKRPWRFVTERKIFAFAGMWSEWIDENGEPYRTYAIFTCKANKTVGEIHDKGRMPVILHKIDEKKWLNKKISLDELLSLCEPYPDNKMNRYRVSKKALAVSTKAKPNKGMDLLEEVKDEPRQENLFGLEEPKTIPQENKAPAKKKQPKNKRPLPPTGNLFD</sequence>
<gene>
    <name evidence="10" type="ORF">SAMN06297358_1353</name>
</gene>